<dbReference type="Proteomes" id="UP001107558">
    <property type="component" value="Chromosome 3"/>
</dbReference>
<organism evidence="2 3">
    <name type="scientific">Polypedilum vanderplanki</name>
    <name type="common">Sleeping chironomid midge</name>
    <dbReference type="NCBI Taxonomy" id="319348"/>
    <lineage>
        <taxon>Eukaryota</taxon>
        <taxon>Metazoa</taxon>
        <taxon>Ecdysozoa</taxon>
        <taxon>Arthropoda</taxon>
        <taxon>Hexapoda</taxon>
        <taxon>Insecta</taxon>
        <taxon>Pterygota</taxon>
        <taxon>Neoptera</taxon>
        <taxon>Endopterygota</taxon>
        <taxon>Diptera</taxon>
        <taxon>Nematocera</taxon>
        <taxon>Chironomoidea</taxon>
        <taxon>Chironomidae</taxon>
        <taxon>Chironominae</taxon>
        <taxon>Polypedilum</taxon>
        <taxon>Polypedilum</taxon>
    </lineage>
</organism>
<feature type="chain" id="PRO_5039918637" evidence="1">
    <location>
        <begin position="22"/>
        <end position="535"/>
    </location>
</feature>
<protein>
    <submittedName>
        <fullName evidence="2">Uncharacterized protein</fullName>
    </submittedName>
</protein>
<evidence type="ECO:0000313" key="3">
    <source>
        <dbReference type="Proteomes" id="UP001107558"/>
    </source>
</evidence>
<comment type="caution">
    <text evidence="2">The sequence shown here is derived from an EMBL/GenBank/DDBJ whole genome shotgun (WGS) entry which is preliminary data.</text>
</comment>
<sequence>MKCQINLLSLSLLLLVLQTFGEPPPARPFVFKSLPPRSQPFKNNPGMLLQLRGSGSTKIVSRIPAPNVFIKSPNSMQFAIPLRLNNRPLNAAPSTHIFFKSPPNTPLKKQPFTTTSSSIPGFIKFSSPSSHKTAIKFKTPPPIPQNSKPDYVYEKVTLPKFPEPISGTEAAIHQIAAPNLSLNQLDSDLTKVSVQAFSIEKPAISIQQQQPHYQVQENLNDLTFKNIFTGQKTLVAPDPDPYAYNKPPIHLSSDPLLNTPSDGKPKPADVLYHQNIEFNASPLIQQHYATDPFTFPVTSQPQLQQYHLQQNAMIQQGMPLAAYNPTYLVMQSNNLLGQHQQHLTPNLFSPAHGYVDTSNNQQQQTLVTPDYTKNYEVASLGQIYSAQKDLYHQLHDVVTSTLSPSTAYQYDISSLAAQSQNVPAIAHLEPKQVVNNYQQSHNNFVDYPDEHLSQNDIQNFLAYDDVYRRQVENDLILQEAHEKLQGKLELQKQQEAAISNLHQLALGEKFNPLRLNPIVVPDEVSKEFLKSLIFS</sequence>
<evidence type="ECO:0000256" key="1">
    <source>
        <dbReference type="SAM" id="SignalP"/>
    </source>
</evidence>
<proteinExistence type="predicted"/>
<name>A0A9J6BTS4_POLVA</name>
<keyword evidence="3" id="KW-1185">Reference proteome</keyword>
<gene>
    <name evidence="2" type="ORF">PVAND_002811</name>
</gene>
<dbReference type="AlphaFoldDB" id="A0A9J6BTS4"/>
<dbReference type="OrthoDB" id="8023715at2759"/>
<accession>A0A9J6BTS4</accession>
<dbReference type="EMBL" id="JADBJN010000003">
    <property type="protein sequence ID" value="KAG5672702.1"/>
    <property type="molecule type" value="Genomic_DNA"/>
</dbReference>
<reference evidence="2" key="1">
    <citation type="submission" date="2021-03" db="EMBL/GenBank/DDBJ databases">
        <title>Chromosome level genome of the anhydrobiotic midge Polypedilum vanderplanki.</title>
        <authorList>
            <person name="Yoshida Y."/>
            <person name="Kikawada T."/>
            <person name="Gusev O."/>
        </authorList>
    </citation>
    <scope>NUCLEOTIDE SEQUENCE</scope>
    <source>
        <strain evidence="2">NIAS01</strain>
        <tissue evidence="2">Whole body or cell culture</tissue>
    </source>
</reference>
<evidence type="ECO:0000313" key="2">
    <source>
        <dbReference type="EMBL" id="KAG5672702.1"/>
    </source>
</evidence>
<feature type="signal peptide" evidence="1">
    <location>
        <begin position="1"/>
        <end position="21"/>
    </location>
</feature>
<keyword evidence="1" id="KW-0732">Signal</keyword>